<feature type="compositionally biased region" description="Acidic residues" evidence="1">
    <location>
        <begin position="334"/>
        <end position="349"/>
    </location>
</feature>
<keyword evidence="4" id="KW-1185">Reference proteome</keyword>
<feature type="compositionally biased region" description="Basic and acidic residues" evidence="1">
    <location>
        <begin position="187"/>
        <end position="199"/>
    </location>
</feature>
<feature type="transmembrane region" description="Helical" evidence="2">
    <location>
        <begin position="404"/>
        <end position="427"/>
    </location>
</feature>
<evidence type="ECO:0000313" key="3">
    <source>
        <dbReference type="EMBL" id="KAK3090502.1"/>
    </source>
</evidence>
<dbReference type="Pfam" id="PF04087">
    <property type="entry name" value="DUF389"/>
    <property type="match status" value="1"/>
</dbReference>
<dbReference type="PANTHER" id="PTHR20992:SF9">
    <property type="entry name" value="AT15442P-RELATED"/>
    <property type="match status" value="1"/>
</dbReference>
<comment type="caution">
    <text evidence="3">The sequence shown here is derived from an EMBL/GenBank/DDBJ whole genome shotgun (WGS) entry which is preliminary data.</text>
</comment>
<keyword evidence="2" id="KW-0472">Membrane</keyword>
<accession>A0AA88XU95</accession>
<dbReference type="InterPro" id="IPR005240">
    <property type="entry name" value="DUF389"/>
</dbReference>
<sequence>MSAYLFVIKVPVDEKEKKKTSSKSDSTNKNDSEKNTNTQENSKDKTGNENQLSENKDAVMNISKDSDVDLRSKDDNLLEESNEIIQVEKDENAVENQNDSSSDVNEGLCDLEQKTKAQETRTAEGNVDESLNDTPREAGINGNTKEGQKLDQNILNKAVKEVDCAETTHVVDEKTLQENVIADTEKQNGKVIDEKKEVSDENDVNSQEKKESESAITENVKENEVVDVTEKETNEDSKEEQIEETNEKGQVSFLDIPPPIESVKEVLQFFSIDNVIATKTDNGKCWQIVFVDEGGERCEKVLNKLAEYRIGDIPSSSICIFPASIYRGAQPQETAEDDEDDNASDDGDKEMEGKFKKSIRARMLVTQVVNSVKENAEFTFDYVLLIILASIIAGLGLAESSSVVLVASMLVSPLMGPILALTFGAVIQNVSLRSLGLRNETIGLLLCIVSERQFTHIKHSHDIWHVAKNLGKKLVAKHSRIGNFHTHILMYAAKRFAYTPPVYKARSQLAAIDYNEHIERPAALTKEGKKIYHRTFNKKSERWSAVEVKVKKTYAYIKNLLHNIFCMRLRDRVGMNRRMELAPDDPRRLLSHLASVEPKPTSELVTEKLSRF</sequence>
<evidence type="ECO:0000313" key="4">
    <source>
        <dbReference type="Proteomes" id="UP001186944"/>
    </source>
</evidence>
<organism evidence="3 4">
    <name type="scientific">Pinctada imbricata</name>
    <name type="common">Atlantic pearl-oyster</name>
    <name type="synonym">Pinctada martensii</name>
    <dbReference type="NCBI Taxonomy" id="66713"/>
    <lineage>
        <taxon>Eukaryota</taxon>
        <taxon>Metazoa</taxon>
        <taxon>Spiralia</taxon>
        <taxon>Lophotrochozoa</taxon>
        <taxon>Mollusca</taxon>
        <taxon>Bivalvia</taxon>
        <taxon>Autobranchia</taxon>
        <taxon>Pteriomorphia</taxon>
        <taxon>Pterioida</taxon>
        <taxon>Pterioidea</taxon>
        <taxon>Pteriidae</taxon>
        <taxon>Pinctada</taxon>
    </lineage>
</organism>
<feature type="transmembrane region" description="Helical" evidence="2">
    <location>
        <begin position="380"/>
        <end position="398"/>
    </location>
</feature>
<feature type="compositionally biased region" description="Basic and acidic residues" evidence="1">
    <location>
        <begin position="64"/>
        <end position="76"/>
    </location>
</feature>
<dbReference type="EMBL" id="VSWD01000010">
    <property type="protein sequence ID" value="KAK3090502.1"/>
    <property type="molecule type" value="Genomic_DNA"/>
</dbReference>
<feature type="compositionally biased region" description="Basic and acidic residues" evidence="1">
    <location>
        <begin position="111"/>
        <end position="122"/>
    </location>
</feature>
<evidence type="ECO:0000256" key="2">
    <source>
        <dbReference type="SAM" id="Phobius"/>
    </source>
</evidence>
<feature type="region of interest" description="Disordered" evidence="1">
    <location>
        <begin position="1"/>
        <end position="150"/>
    </location>
</feature>
<gene>
    <name evidence="3" type="ORF">FSP39_012352</name>
</gene>
<proteinExistence type="predicted"/>
<feature type="compositionally biased region" description="Polar residues" evidence="1">
    <location>
        <begin position="141"/>
        <end position="150"/>
    </location>
</feature>
<keyword evidence="2" id="KW-1133">Transmembrane helix</keyword>
<dbReference type="PANTHER" id="PTHR20992">
    <property type="entry name" value="AT15442P-RELATED"/>
    <property type="match status" value="1"/>
</dbReference>
<name>A0AA88XU95_PINIB</name>
<keyword evidence="2" id="KW-0812">Transmembrane</keyword>
<dbReference type="Proteomes" id="UP001186944">
    <property type="component" value="Unassembled WGS sequence"/>
</dbReference>
<feature type="region of interest" description="Disordered" evidence="1">
    <location>
        <begin position="187"/>
        <end position="254"/>
    </location>
</feature>
<feature type="region of interest" description="Disordered" evidence="1">
    <location>
        <begin position="331"/>
        <end position="350"/>
    </location>
</feature>
<protein>
    <submittedName>
        <fullName evidence="3">Uncharacterized protein</fullName>
    </submittedName>
</protein>
<reference evidence="3" key="1">
    <citation type="submission" date="2019-08" db="EMBL/GenBank/DDBJ databases">
        <title>The improved chromosome-level genome for the pearl oyster Pinctada fucata martensii using PacBio sequencing and Hi-C.</title>
        <authorList>
            <person name="Zheng Z."/>
        </authorList>
    </citation>
    <scope>NUCLEOTIDE SEQUENCE</scope>
    <source>
        <strain evidence="3">ZZ-2019</strain>
        <tissue evidence="3">Adductor muscle</tissue>
    </source>
</reference>
<dbReference type="AlphaFoldDB" id="A0AA88XU95"/>
<feature type="compositionally biased region" description="Polar residues" evidence="1">
    <location>
        <begin position="94"/>
        <end position="104"/>
    </location>
</feature>
<evidence type="ECO:0000256" key="1">
    <source>
        <dbReference type="SAM" id="MobiDB-lite"/>
    </source>
</evidence>
<feature type="compositionally biased region" description="Basic and acidic residues" evidence="1">
    <location>
        <begin position="206"/>
        <end position="240"/>
    </location>
</feature>